<name>A0A6L5EB60_9ENTR</name>
<organism evidence="1 2">
    <name type="scientific">Citrobacter telavivensis</name>
    <dbReference type="NCBI Taxonomy" id="2653932"/>
    <lineage>
        <taxon>Bacteria</taxon>
        <taxon>Pseudomonadati</taxon>
        <taxon>Pseudomonadota</taxon>
        <taxon>Gammaproteobacteria</taxon>
        <taxon>Enterobacterales</taxon>
        <taxon>Enterobacteriaceae</taxon>
        <taxon>Citrobacter</taxon>
    </lineage>
</organism>
<keyword evidence="2" id="KW-1185">Reference proteome</keyword>
<dbReference type="EMBL" id="WHIY01000011">
    <property type="protein sequence ID" value="MPQ52556.1"/>
    <property type="molecule type" value="Genomic_DNA"/>
</dbReference>
<reference evidence="1 2" key="1">
    <citation type="submission" date="2019-10" db="EMBL/GenBank/DDBJ databases">
        <title>Characterization of a new Citrobacter species.</title>
        <authorList>
            <person name="Goncalves Ribeiro T."/>
            <person name="Izdebski R."/>
            <person name="Urbanowicz P."/>
            <person name="Carmeli Y."/>
            <person name="Gniadkowski M."/>
            <person name="Peixe L."/>
        </authorList>
    </citation>
    <scope>NUCLEOTIDE SEQUENCE [LARGE SCALE GENOMIC DNA]</scope>
    <source>
        <strain evidence="1 2">NMI7905_11</strain>
    </source>
</reference>
<evidence type="ECO:0000313" key="2">
    <source>
        <dbReference type="Proteomes" id="UP000475079"/>
    </source>
</evidence>
<evidence type="ECO:0000313" key="1">
    <source>
        <dbReference type="EMBL" id="MPQ52556.1"/>
    </source>
</evidence>
<protein>
    <submittedName>
        <fullName evidence="1">Uncharacterized protein</fullName>
    </submittedName>
</protein>
<dbReference type="Proteomes" id="UP000475079">
    <property type="component" value="Unassembled WGS sequence"/>
</dbReference>
<comment type="caution">
    <text evidence="1">The sequence shown here is derived from an EMBL/GenBank/DDBJ whole genome shotgun (WGS) entry which is preliminary data.</text>
</comment>
<gene>
    <name evidence="1" type="ORF">GBB84_16770</name>
</gene>
<sequence>MARFYDLTHENETGFSFLLESIEGIAQYLTETGFCFAIANQRGKLCLDLMRISCGVGRLRLTNSRAVGRKGEKASALPTL</sequence>
<accession>A0A6L5EB60</accession>
<dbReference type="AlphaFoldDB" id="A0A6L5EB60"/>
<proteinExistence type="predicted"/>